<feature type="region of interest" description="Disordered" evidence="1">
    <location>
        <begin position="1"/>
        <end position="32"/>
    </location>
</feature>
<dbReference type="EMBL" id="JBFCZG010000002">
    <property type="protein sequence ID" value="KAL3426221.1"/>
    <property type="molecule type" value="Genomic_DNA"/>
</dbReference>
<accession>A0ABR4PSI0</accession>
<evidence type="ECO:0000313" key="2">
    <source>
        <dbReference type="EMBL" id="KAL3426221.1"/>
    </source>
</evidence>
<keyword evidence="3" id="KW-1185">Reference proteome</keyword>
<proteinExistence type="predicted"/>
<reference evidence="2 3" key="1">
    <citation type="submission" date="2024-06" db="EMBL/GenBank/DDBJ databases">
        <title>Complete genome of Phlyctema vagabunda strain 19-DSS-EL-015.</title>
        <authorList>
            <person name="Fiorenzani C."/>
        </authorList>
    </citation>
    <scope>NUCLEOTIDE SEQUENCE [LARGE SCALE GENOMIC DNA]</scope>
    <source>
        <strain evidence="2 3">19-DSS-EL-015</strain>
    </source>
</reference>
<organism evidence="2 3">
    <name type="scientific">Phlyctema vagabunda</name>
    <dbReference type="NCBI Taxonomy" id="108571"/>
    <lineage>
        <taxon>Eukaryota</taxon>
        <taxon>Fungi</taxon>
        <taxon>Dikarya</taxon>
        <taxon>Ascomycota</taxon>
        <taxon>Pezizomycotina</taxon>
        <taxon>Leotiomycetes</taxon>
        <taxon>Helotiales</taxon>
        <taxon>Dermateaceae</taxon>
        <taxon>Phlyctema</taxon>
    </lineage>
</organism>
<feature type="region of interest" description="Disordered" evidence="1">
    <location>
        <begin position="212"/>
        <end position="239"/>
    </location>
</feature>
<comment type="caution">
    <text evidence="2">The sequence shown here is derived from an EMBL/GenBank/DDBJ whole genome shotgun (WGS) entry which is preliminary data.</text>
</comment>
<feature type="compositionally biased region" description="Low complexity" evidence="1">
    <location>
        <begin position="224"/>
        <end position="239"/>
    </location>
</feature>
<feature type="region of interest" description="Disordered" evidence="1">
    <location>
        <begin position="159"/>
        <end position="187"/>
    </location>
</feature>
<sequence>MPPNRNMPPAKVVKTERTHEENQERAYIAASRRSDRSLEARIESARRASDIHKKRTGRGLRVTEADVQNEEMYEEEEDDLPYPYRRLTSHLETGSQAFNSKLSAYLTNHVAMRSALEHSIRDSYQLQSGGNTQFSYNPQTMFPSPMLAHQPQYQARNPYVQHQQPNSPSFRQSPYPQPNGFQSQHHRAASISVPAPGVTASPITSPIMLTSEQRRMSTSAINSTSQTPTTPTANTPGQTTQMKQRPAFAQGSFSQLNINHPSMPQQIPNHPNPQPMGMQSKIAISEEDIFPLTTQPSMETSMFFGAGFPSNFCDPMSQDIMGGGDKFSQQPIFNYGNFQMPQTGNPLKMDSQNFHLPNGNGNIKSENQYGGLNSTLAPFDSEQIQEMPEPDFFKEAAGLATNEETPCVTPGNGEAWTNFINDDWQEASLPSSQTSN</sequence>
<protein>
    <submittedName>
        <fullName evidence="2">Uncharacterized protein</fullName>
    </submittedName>
</protein>
<feature type="compositionally biased region" description="Polar residues" evidence="1">
    <location>
        <begin position="159"/>
        <end position="183"/>
    </location>
</feature>
<gene>
    <name evidence="2" type="ORF">PVAG01_03012</name>
</gene>
<evidence type="ECO:0000256" key="1">
    <source>
        <dbReference type="SAM" id="MobiDB-lite"/>
    </source>
</evidence>
<name>A0ABR4PSI0_9HELO</name>
<dbReference type="Proteomes" id="UP001629113">
    <property type="component" value="Unassembled WGS sequence"/>
</dbReference>
<evidence type="ECO:0000313" key="3">
    <source>
        <dbReference type="Proteomes" id="UP001629113"/>
    </source>
</evidence>
<feature type="compositionally biased region" description="Polar residues" evidence="1">
    <location>
        <begin position="212"/>
        <end position="223"/>
    </location>
</feature>
<feature type="compositionally biased region" description="Basic and acidic residues" evidence="1">
    <location>
        <begin position="13"/>
        <end position="24"/>
    </location>
</feature>